<proteinExistence type="inferred from homology"/>
<dbReference type="PANTHER" id="PTHR44051">
    <property type="entry name" value="GLUTATHIONE S-TRANSFERASE-RELATED"/>
    <property type="match status" value="1"/>
</dbReference>
<dbReference type="OrthoDB" id="422574at2759"/>
<dbReference type="SUPFAM" id="SSF52833">
    <property type="entry name" value="Thioredoxin-like"/>
    <property type="match status" value="1"/>
</dbReference>
<dbReference type="Proteomes" id="UP000053558">
    <property type="component" value="Unassembled WGS sequence"/>
</dbReference>
<evidence type="ECO:0000259" key="3">
    <source>
        <dbReference type="Pfam" id="PF00043"/>
    </source>
</evidence>
<comment type="caution">
    <text evidence="5">The sequence shown here is derived from an EMBL/GenBank/DDBJ whole genome shotgun (WGS) entry which is preliminary data.</text>
</comment>
<dbReference type="SUPFAM" id="SSF47616">
    <property type="entry name" value="GST C-terminal domain-like"/>
    <property type="match status" value="1"/>
</dbReference>
<protein>
    <recommendedName>
        <fullName evidence="7">Glutathione S-transferase</fullName>
    </recommendedName>
</protein>
<dbReference type="InterPro" id="IPR036282">
    <property type="entry name" value="Glutathione-S-Trfase_C_sf"/>
</dbReference>
<evidence type="ECO:0000259" key="4">
    <source>
        <dbReference type="Pfam" id="PF02798"/>
    </source>
</evidence>
<dbReference type="AlphaFoldDB" id="A0A5M3MGB8"/>
<sequence length="192" mass="22057">MSIKIFTFYTSPTPNGKKVSMYLEELEAVDGSKVDYEVRKIDMSKNEQKEDWFIRINPNGKIPALVDHPRVDFHYDTENKLSFNPVNRLKDYSEAPQWIFFAHGGVGPMPGQGYGDETMRLYSVIELRLTDRDYLADPDRGQNSIADANVFPWILAHKFIGIESVDEFANFKKWIDRVHERAAVKAGLEIPA</sequence>
<dbReference type="Pfam" id="PF00043">
    <property type="entry name" value="GST_C"/>
    <property type="match status" value="1"/>
</dbReference>
<dbReference type="Gene3D" id="1.20.1050.10">
    <property type="match status" value="1"/>
</dbReference>
<dbReference type="PANTHER" id="PTHR44051:SF8">
    <property type="entry name" value="GLUTATHIONE S-TRANSFERASE GSTA"/>
    <property type="match status" value="1"/>
</dbReference>
<dbReference type="InterPro" id="IPR036249">
    <property type="entry name" value="Thioredoxin-like_sf"/>
</dbReference>
<dbReference type="Gene3D" id="3.40.30.10">
    <property type="entry name" value="Glutaredoxin"/>
    <property type="match status" value="1"/>
</dbReference>
<organism evidence="5 6">
    <name type="scientific">Coniophora puteana (strain RWD-64-598)</name>
    <name type="common">Brown rot fungus</name>
    <dbReference type="NCBI Taxonomy" id="741705"/>
    <lineage>
        <taxon>Eukaryota</taxon>
        <taxon>Fungi</taxon>
        <taxon>Dikarya</taxon>
        <taxon>Basidiomycota</taxon>
        <taxon>Agaricomycotina</taxon>
        <taxon>Agaricomycetes</taxon>
        <taxon>Agaricomycetidae</taxon>
        <taxon>Boletales</taxon>
        <taxon>Coniophorineae</taxon>
        <taxon>Coniophoraceae</taxon>
        <taxon>Coniophora</taxon>
    </lineage>
</organism>
<name>A0A5M3MGB8_CONPW</name>
<comment type="similarity">
    <text evidence="1 2">Belongs to the GST superfamily.</text>
</comment>
<dbReference type="GeneID" id="19211478"/>
<dbReference type="OMA" id="SFYQAIF"/>
<reference evidence="6" key="1">
    <citation type="journal article" date="2012" name="Science">
        <title>The Paleozoic origin of enzymatic lignin decomposition reconstructed from 31 fungal genomes.</title>
        <authorList>
            <person name="Floudas D."/>
            <person name="Binder M."/>
            <person name="Riley R."/>
            <person name="Barry K."/>
            <person name="Blanchette R.A."/>
            <person name="Henrissat B."/>
            <person name="Martinez A.T."/>
            <person name="Otillar R."/>
            <person name="Spatafora J.W."/>
            <person name="Yadav J.S."/>
            <person name="Aerts A."/>
            <person name="Benoit I."/>
            <person name="Boyd A."/>
            <person name="Carlson A."/>
            <person name="Copeland A."/>
            <person name="Coutinho P.M."/>
            <person name="de Vries R.P."/>
            <person name="Ferreira P."/>
            <person name="Findley K."/>
            <person name="Foster B."/>
            <person name="Gaskell J."/>
            <person name="Glotzer D."/>
            <person name="Gorecki P."/>
            <person name="Heitman J."/>
            <person name="Hesse C."/>
            <person name="Hori C."/>
            <person name="Igarashi K."/>
            <person name="Jurgens J.A."/>
            <person name="Kallen N."/>
            <person name="Kersten P."/>
            <person name="Kohler A."/>
            <person name="Kuees U."/>
            <person name="Kumar T.K.A."/>
            <person name="Kuo A."/>
            <person name="LaButti K."/>
            <person name="Larrondo L.F."/>
            <person name="Lindquist E."/>
            <person name="Ling A."/>
            <person name="Lombard V."/>
            <person name="Lucas S."/>
            <person name="Lundell T."/>
            <person name="Martin R."/>
            <person name="McLaughlin D.J."/>
            <person name="Morgenstern I."/>
            <person name="Morin E."/>
            <person name="Murat C."/>
            <person name="Nagy L.G."/>
            <person name="Nolan M."/>
            <person name="Ohm R.A."/>
            <person name="Patyshakuliyeva A."/>
            <person name="Rokas A."/>
            <person name="Ruiz-Duenas F.J."/>
            <person name="Sabat G."/>
            <person name="Salamov A."/>
            <person name="Samejima M."/>
            <person name="Schmutz J."/>
            <person name="Slot J.C."/>
            <person name="St John F."/>
            <person name="Stenlid J."/>
            <person name="Sun H."/>
            <person name="Sun S."/>
            <person name="Syed K."/>
            <person name="Tsang A."/>
            <person name="Wiebenga A."/>
            <person name="Young D."/>
            <person name="Pisabarro A."/>
            <person name="Eastwood D.C."/>
            <person name="Martin F."/>
            <person name="Cullen D."/>
            <person name="Grigoriev I.V."/>
            <person name="Hibbett D.S."/>
        </authorList>
    </citation>
    <scope>NUCLEOTIDE SEQUENCE [LARGE SCALE GENOMIC DNA]</scope>
    <source>
        <strain evidence="6">RWD-64-598 SS2</strain>
    </source>
</reference>
<gene>
    <name evidence="5" type="ORF">CONPUDRAFT_91769</name>
</gene>
<evidence type="ECO:0000313" key="6">
    <source>
        <dbReference type="Proteomes" id="UP000053558"/>
    </source>
</evidence>
<keyword evidence="6" id="KW-1185">Reference proteome</keyword>
<evidence type="ECO:0008006" key="7">
    <source>
        <dbReference type="Google" id="ProtNLM"/>
    </source>
</evidence>
<evidence type="ECO:0000256" key="2">
    <source>
        <dbReference type="RuleBase" id="RU003494"/>
    </source>
</evidence>
<feature type="domain" description="GST N-terminal" evidence="4">
    <location>
        <begin position="31"/>
        <end position="68"/>
    </location>
</feature>
<evidence type="ECO:0000313" key="5">
    <source>
        <dbReference type="EMBL" id="EIW78289.1"/>
    </source>
</evidence>
<dbReference type="EMBL" id="JH711582">
    <property type="protein sequence ID" value="EIW78289.1"/>
    <property type="molecule type" value="Genomic_DNA"/>
</dbReference>
<dbReference type="KEGG" id="cput:CONPUDRAFT_91769"/>
<feature type="domain" description="Glutathione S-transferase C-terminal" evidence="3">
    <location>
        <begin position="117"/>
        <end position="181"/>
    </location>
</feature>
<dbReference type="Pfam" id="PF02798">
    <property type="entry name" value="GST_N"/>
    <property type="match status" value="1"/>
</dbReference>
<evidence type="ECO:0000256" key="1">
    <source>
        <dbReference type="ARBA" id="ARBA00007409"/>
    </source>
</evidence>
<dbReference type="InterPro" id="IPR004046">
    <property type="entry name" value="GST_C"/>
</dbReference>
<dbReference type="InterPro" id="IPR004045">
    <property type="entry name" value="Glutathione_S-Trfase_N"/>
</dbReference>
<accession>A0A5M3MGB8</accession>
<dbReference type="RefSeq" id="XP_007771352.1">
    <property type="nucleotide sequence ID" value="XM_007773162.1"/>
</dbReference>